<accession>A0A8C2P8X4</accession>
<proteinExistence type="predicted"/>
<dbReference type="AlphaFoldDB" id="A0A8C2P8X4"/>
<sequence length="99" mass="11498">MSPTGSYWLLSPRYGTQNTWAQTPNLQSSVPDDVKNVFDQKAAGDLTRKPKLLVGRKMFAKVNMVSQPHHFFRFEGIFTWNSELKCCLLRSFRRAYVRV</sequence>
<name>A0A8C2P8X4_CAPHI</name>
<reference evidence="1" key="1">
    <citation type="submission" date="2019-03" db="EMBL/GenBank/DDBJ databases">
        <title>Genome sequencing and reference-guided assembly of Black Bengal Goat (Capra hircus).</title>
        <authorList>
            <person name="Siddiki A.Z."/>
            <person name="Baten A."/>
            <person name="Billah M."/>
            <person name="Alam M.A.U."/>
            <person name="Shawrob K.S.M."/>
            <person name="Saha S."/>
            <person name="Chowdhury M."/>
            <person name="Rahman A.H."/>
            <person name="Stear M."/>
            <person name="Miah G."/>
            <person name="Das G.B."/>
            <person name="Hossain M.M."/>
            <person name="Kumkum M."/>
            <person name="Islam M.S."/>
            <person name="Mollah A.M."/>
            <person name="Ahsan A."/>
            <person name="Tusar F."/>
            <person name="Khan M.K.I."/>
        </authorList>
    </citation>
    <scope>NUCLEOTIDE SEQUENCE [LARGE SCALE GENOMIC DNA]</scope>
</reference>
<organism evidence="1">
    <name type="scientific">Capra hircus</name>
    <name type="common">Goat</name>
    <dbReference type="NCBI Taxonomy" id="9925"/>
    <lineage>
        <taxon>Eukaryota</taxon>
        <taxon>Metazoa</taxon>
        <taxon>Chordata</taxon>
        <taxon>Craniata</taxon>
        <taxon>Vertebrata</taxon>
        <taxon>Euteleostomi</taxon>
        <taxon>Mammalia</taxon>
        <taxon>Eutheria</taxon>
        <taxon>Laurasiatheria</taxon>
        <taxon>Artiodactyla</taxon>
        <taxon>Ruminantia</taxon>
        <taxon>Pecora</taxon>
        <taxon>Bovidae</taxon>
        <taxon>Caprinae</taxon>
        <taxon>Capra</taxon>
    </lineage>
</organism>
<dbReference type="Ensembl" id="ENSCHIT00010023069.1">
    <property type="protein sequence ID" value="ENSCHIP00010016498.1"/>
    <property type="gene ID" value="ENSCHIG00010011995.1"/>
</dbReference>
<protein>
    <submittedName>
        <fullName evidence="1">Uncharacterized protein</fullName>
    </submittedName>
</protein>
<evidence type="ECO:0000313" key="1">
    <source>
        <dbReference type="Ensembl" id="ENSCHIP00010016498.1"/>
    </source>
</evidence>
<reference evidence="1" key="2">
    <citation type="submission" date="2025-08" db="UniProtKB">
        <authorList>
            <consortium name="Ensembl"/>
        </authorList>
    </citation>
    <scope>IDENTIFICATION</scope>
</reference>